<dbReference type="AlphaFoldDB" id="A0A7J3Z787"/>
<reference evidence="1" key="1">
    <citation type="journal article" date="2020" name="mSystems">
        <title>Genome- and Community-Level Interaction Insights into Carbon Utilization and Element Cycling Functions of Hydrothermarchaeota in Hydrothermal Sediment.</title>
        <authorList>
            <person name="Zhou Z."/>
            <person name="Liu Y."/>
            <person name="Xu W."/>
            <person name="Pan J."/>
            <person name="Luo Z.H."/>
            <person name="Li M."/>
        </authorList>
    </citation>
    <scope>NUCLEOTIDE SEQUENCE [LARGE SCALE GENOMIC DNA]</scope>
    <source>
        <strain evidence="1">SpSt-1105</strain>
    </source>
</reference>
<comment type="caution">
    <text evidence="1">The sequence shown here is derived from an EMBL/GenBank/DDBJ whole genome shotgun (WGS) entry which is preliminary data.</text>
</comment>
<name>A0A7J3Z787_9CREN</name>
<evidence type="ECO:0000313" key="1">
    <source>
        <dbReference type="EMBL" id="HHQ50709.1"/>
    </source>
</evidence>
<organism evidence="1">
    <name type="scientific">Ignisphaera aggregans</name>
    <dbReference type="NCBI Taxonomy" id="334771"/>
    <lineage>
        <taxon>Archaea</taxon>
        <taxon>Thermoproteota</taxon>
        <taxon>Thermoprotei</taxon>
        <taxon>Desulfurococcales</taxon>
        <taxon>Desulfurococcaceae</taxon>
        <taxon>Ignisphaera</taxon>
    </lineage>
</organism>
<accession>A0A7J3Z787</accession>
<dbReference type="EMBL" id="DRYQ01000076">
    <property type="protein sequence ID" value="HHQ50709.1"/>
    <property type="molecule type" value="Genomic_DNA"/>
</dbReference>
<proteinExistence type="predicted"/>
<gene>
    <name evidence="1" type="ORF">ENM66_05100</name>
</gene>
<sequence length="232" mass="25428">MKDLNIDDTGTLTFHLKKLVGFIAKTPDGYYELTELGLKAFSLLKAPQQLSAKPSSAEGISTVKHVRGVSAEEVKPDLVVLRDRISLTIDRELLERVRAMGKRLLIKNVINVSVAEDVDPNLFDEAIESIQNVMTLRVPKHLETLVHLKVSDVLSIASSKGATHTPPLVSMVSDAVEAIASVVTRMVSSLAPRMLAMRDLNRELVFSRAIPNVKVLTLEVDGGYAKISFKAM</sequence>
<protein>
    <submittedName>
        <fullName evidence="1">Uncharacterized protein</fullName>
    </submittedName>
</protein>